<feature type="signal peptide" evidence="6">
    <location>
        <begin position="1"/>
        <end position="23"/>
    </location>
</feature>
<feature type="binding site" evidence="5">
    <location>
        <position position="206"/>
    </location>
    <ligand>
        <name>substrate</name>
    </ligand>
</feature>
<evidence type="ECO:0000313" key="8">
    <source>
        <dbReference type="Proteomes" id="UP000199144"/>
    </source>
</evidence>
<keyword evidence="5" id="KW-0479">Metal-binding</keyword>
<feature type="chain" id="PRO_5011670644" evidence="6">
    <location>
        <begin position="24"/>
        <end position="343"/>
    </location>
</feature>
<dbReference type="PIRSF" id="PIRSF039026">
    <property type="entry name" value="SiaP"/>
    <property type="match status" value="1"/>
</dbReference>
<evidence type="ECO:0000256" key="5">
    <source>
        <dbReference type="PIRSR" id="PIRSR039026-2"/>
    </source>
</evidence>
<dbReference type="GO" id="GO:0046872">
    <property type="term" value="F:metal ion binding"/>
    <property type="evidence" value="ECO:0007669"/>
    <property type="project" value="UniProtKB-KW"/>
</dbReference>
<feature type="binding site" evidence="4">
    <location>
        <position position="169"/>
    </location>
    <ligand>
        <name>substrate</name>
    </ligand>
</feature>
<sequence length="343" mass="36183">MNVLKTAATAVAFAATVASGATATERWKVPVSFPTGLPGIGEPLKDWAATINAADADIQVKLFEPGEIVPPFAVLDAVRDNKVPAGMAVIGYSAGSIPATALLFGAPFGLGPREYAGWYYQGGGEALTQALLNKNGVHGFLCGMIGAEMGGWFREPLNSIEDFKGLRFRTAGLGADVLTRLGMSVTTLPLGETFPALERGAIDAAEGSLPSVDVILGLHKVAKHGYFPGWHQPVGTGHLVINQGVWDGLSDAQKEAVETSCEAITMKNLTISDSIQAASMAKAKADGAEFHVFSDEMIEAFRKATAEVMAEQSAKDADFKEIYESMEAHKKLVSGYLDMSSAD</sequence>
<dbReference type="CDD" id="cd13604">
    <property type="entry name" value="PBP2_TRAP_ketoacid_lactate_like"/>
    <property type="match status" value="1"/>
</dbReference>
<dbReference type="InterPro" id="IPR018389">
    <property type="entry name" value="DctP_fam"/>
</dbReference>
<dbReference type="Proteomes" id="UP000199144">
    <property type="component" value="Unassembled WGS sequence"/>
</dbReference>
<gene>
    <name evidence="7" type="ORF">SAMN04488042_11917</name>
</gene>
<evidence type="ECO:0000256" key="1">
    <source>
        <dbReference type="ARBA" id="ARBA00004418"/>
    </source>
</evidence>
<keyword evidence="8" id="KW-1185">Reference proteome</keyword>
<organism evidence="7 8">
    <name type="scientific">Shimia aestuarii</name>
    <dbReference type="NCBI Taxonomy" id="254406"/>
    <lineage>
        <taxon>Bacteria</taxon>
        <taxon>Pseudomonadati</taxon>
        <taxon>Pseudomonadota</taxon>
        <taxon>Alphaproteobacteria</taxon>
        <taxon>Rhodobacterales</taxon>
        <taxon>Roseobacteraceae</taxon>
    </lineage>
</organism>
<dbReference type="InterPro" id="IPR038404">
    <property type="entry name" value="TRAP_DctP_sf"/>
</dbReference>
<dbReference type="Gene3D" id="3.40.190.10">
    <property type="entry name" value="Periplasmic binding protein-like II"/>
    <property type="match status" value="1"/>
</dbReference>
<evidence type="ECO:0000256" key="2">
    <source>
        <dbReference type="ARBA" id="ARBA00022729"/>
    </source>
</evidence>
<feature type="binding site" evidence="4">
    <location>
        <position position="148"/>
    </location>
    <ligand>
        <name>substrate</name>
    </ligand>
</feature>
<evidence type="ECO:0000256" key="3">
    <source>
        <dbReference type="ARBA" id="ARBA00022764"/>
    </source>
</evidence>
<dbReference type="Pfam" id="PF03480">
    <property type="entry name" value="DctP"/>
    <property type="match status" value="1"/>
</dbReference>
<dbReference type="PANTHER" id="PTHR33376">
    <property type="match status" value="1"/>
</dbReference>
<dbReference type="AlphaFoldDB" id="A0A1I4TPZ3"/>
<protein>
    <submittedName>
        <fullName evidence="7">TRAP-type mannitol/chloroaromatic compound transport system, substrate-binding protein</fullName>
    </submittedName>
</protein>
<dbReference type="InterPro" id="IPR026289">
    <property type="entry name" value="SBP_TakP-like"/>
</dbReference>
<comment type="subcellular location">
    <subcellularLocation>
        <location evidence="1">Periplasm</location>
    </subcellularLocation>
</comment>
<reference evidence="7 8" key="1">
    <citation type="submission" date="2016-10" db="EMBL/GenBank/DDBJ databases">
        <authorList>
            <person name="de Groot N.N."/>
        </authorList>
    </citation>
    <scope>NUCLEOTIDE SEQUENCE [LARGE SCALE GENOMIC DNA]</scope>
    <source>
        <strain evidence="7 8">DSM 15283</strain>
    </source>
</reference>
<dbReference type="GO" id="GO:0031317">
    <property type="term" value="C:tripartite ATP-independent periplasmic transporter complex"/>
    <property type="evidence" value="ECO:0007669"/>
    <property type="project" value="InterPro"/>
</dbReference>
<evidence type="ECO:0000256" key="4">
    <source>
        <dbReference type="PIRSR" id="PIRSR039026-1"/>
    </source>
</evidence>
<feature type="binding site" evidence="5">
    <location>
        <position position="232"/>
    </location>
    <ligand>
        <name>substrate</name>
    </ligand>
</feature>
<dbReference type="STRING" id="254406.SAMN04488042_11917"/>
<dbReference type="PANTHER" id="PTHR33376:SF5">
    <property type="entry name" value="EXTRACYTOPLASMIC SOLUTE RECEPTOR PROTEIN"/>
    <property type="match status" value="1"/>
</dbReference>
<keyword evidence="2 6" id="KW-0732">Signal</keyword>
<dbReference type="GO" id="GO:0042597">
    <property type="term" value="C:periplasmic space"/>
    <property type="evidence" value="ECO:0007669"/>
    <property type="project" value="UniProtKB-SubCell"/>
</dbReference>
<dbReference type="EMBL" id="FOTQ01000019">
    <property type="protein sequence ID" value="SFM78643.1"/>
    <property type="molecule type" value="Genomic_DNA"/>
</dbReference>
<keyword evidence="3" id="KW-0574">Periplasm</keyword>
<dbReference type="NCBIfam" id="NF037995">
    <property type="entry name" value="TRAP_S1"/>
    <property type="match status" value="1"/>
</dbReference>
<name>A0A1I4TPZ3_9RHOB</name>
<accession>A0A1I4TPZ3</accession>
<proteinExistence type="predicted"/>
<dbReference type="Gene3D" id="3.40.190.170">
    <property type="entry name" value="Bacterial extracellular solute-binding protein, family 7"/>
    <property type="match status" value="1"/>
</dbReference>
<evidence type="ECO:0000313" key="7">
    <source>
        <dbReference type="EMBL" id="SFM78643.1"/>
    </source>
</evidence>
<evidence type="ECO:0000256" key="6">
    <source>
        <dbReference type="SAM" id="SignalP"/>
    </source>
</evidence>
<dbReference type="GO" id="GO:0055085">
    <property type="term" value="P:transmembrane transport"/>
    <property type="evidence" value="ECO:0007669"/>
    <property type="project" value="InterPro"/>
</dbReference>